<gene>
    <name evidence="7" type="ORF">SIK69_20840</name>
</gene>
<evidence type="ECO:0000256" key="3">
    <source>
        <dbReference type="ARBA" id="ARBA00022603"/>
    </source>
</evidence>
<dbReference type="EC" id="2.1.1.72" evidence="2"/>
<dbReference type="GO" id="GO:0032259">
    <property type="term" value="P:methylation"/>
    <property type="evidence" value="ECO:0007669"/>
    <property type="project" value="UniProtKB-KW"/>
</dbReference>
<sequence>MRFTTPLRYPGGKGKLTNYILKLIDINGLNGCDYVEPYAGGAGVAINLLLAGKATNVHLNDLNTAIYCFWHSILEETEGFCSLIDSTPVTMVEWYKNKDIIANQANYSALEIGFATFFLNRTNRSGILLGGVIGGKEQSGKWKLDARFNKPDLINRINIIASKKANIHIYNQDAKLFLDTVVSKFKKDTLIYLDPPYYVKGKGLYQNHYGHEDHLSIAKTIKQNNMHPWIVSYDNTEEINDMYSGLRKVEYGINYSAQSRYQGPEVIFFCDSITIPDDSNPSKVKL</sequence>
<accession>A0ABU4QVW3</accession>
<keyword evidence="8" id="KW-1185">Reference proteome</keyword>
<proteinExistence type="inferred from homology"/>
<comment type="caution">
    <text evidence="7">The sequence shown here is derived from an EMBL/GenBank/DDBJ whole genome shotgun (WGS) entry which is preliminary data.</text>
</comment>
<dbReference type="GO" id="GO:0008168">
    <property type="term" value="F:methyltransferase activity"/>
    <property type="evidence" value="ECO:0007669"/>
    <property type="project" value="UniProtKB-KW"/>
</dbReference>
<evidence type="ECO:0000313" key="8">
    <source>
        <dbReference type="Proteomes" id="UP001275664"/>
    </source>
</evidence>
<evidence type="ECO:0000256" key="5">
    <source>
        <dbReference type="ARBA" id="ARBA00022691"/>
    </source>
</evidence>
<dbReference type="PANTHER" id="PTHR30481">
    <property type="entry name" value="DNA ADENINE METHYLASE"/>
    <property type="match status" value="1"/>
</dbReference>
<comment type="catalytic activity">
    <reaction evidence="6">
        <text>a 2'-deoxyadenosine in DNA + S-adenosyl-L-methionine = an N(6)-methyl-2'-deoxyadenosine in DNA + S-adenosyl-L-homocysteine + H(+)</text>
        <dbReference type="Rhea" id="RHEA:15197"/>
        <dbReference type="Rhea" id="RHEA-COMP:12418"/>
        <dbReference type="Rhea" id="RHEA-COMP:12419"/>
        <dbReference type="ChEBI" id="CHEBI:15378"/>
        <dbReference type="ChEBI" id="CHEBI:57856"/>
        <dbReference type="ChEBI" id="CHEBI:59789"/>
        <dbReference type="ChEBI" id="CHEBI:90615"/>
        <dbReference type="ChEBI" id="CHEBI:90616"/>
        <dbReference type="EC" id="2.1.1.72"/>
    </reaction>
</comment>
<keyword evidence="5" id="KW-0949">S-adenosyl-L-methionine</keyword>
<dbReference type="InterPro" id="IPR023095">
    <property type="entry name" value="Ade_MeTrfase_dom_2"/>
</dbReference>
<dbReference type="PRINTS" id="PR00505">
    <property type="entry name" value="D12N6MTFRASE"/>
</dbReference>
<dbReference type="Proteomes" id="UP001275664">
    <property type="component" value="Unassembled WGS sequence"/>
</dbReference>
<reference evidence="7 8" key="1">
    <citation type="submission" date="2023-11" db="EMBL/GenBank/DDBJ databases">
        <title>Scandinavium wanjuensis sp. nov., isolated from lettuce South Korea.</title>
        <authorList>
            <person name="Park J."/>
            <person name="Park S."/>
            <person name="Oh K.K."/>
            <person name="Cho G.S."/>
            <person name="Franz C.M.A.P."/>
        </authorList>
    </citation>
    <scope>NUCLEOTIDE SEQUENCE [LARGE SCALE GENOMIC DNA]</scope>
    <source>
        <strain evidence="7 8">V105_6</strain>
    </source>
</reference>
<dbReference type="InterPro" id="IPR029063">
    <property type="entry name" value="SAM-dependent_MTases_sf"/>
</dbReference>
<dbReference type="SUPFAM" id="SSF53335">
    <property type="entry name" value="S-adenosyl-L-methionine-dependent methyltransferases"/>
    <property type="match status" value="1"/>
</dbReference>
<dbReference type="PANTHER" id="PTHR30481:SF2">
    <property type="entry name" value="SITE-SPECIFIC DNA-METHYLTRANSFERASE (ADENINE-SPECIFIC)"/>
    <property type="match status" value="1"/>
</dbReference>
<keyword evidence="4" id="KW-0808">Transferase</keyword>
<evidence type="ECO:0000256" key="1">
    <source>
        <dbReference type="ARBA" id="ARBA00006594"/>
    </source>
</evidence>
<dbReference type="InterPro" id="IPR012327">
    <property type="entry name" value="MeTrfase_D12"/>
</dbReference>
<organism evidence="7 8">
    <name type="scientific">Scandinavium lactucae</name>
    <dbReference type="NCBI Taxonomy" id="3095028"/>
    <lineage>
        <taxon>Bacteria</taxon>
        <taxon>Pseudomonadati</taxon>
        <taxon>Pseudomonadota</taxon>
        <taxon>Gammaproteobacteria</taxon>
        <taxon>Enterobacterales</taxon>
        <taxon>Enterobacteriaceae</taxon>
        <taxon>Scandinavium</taxon>
    </lineage>
</organism>
<dbReference type="RefSeq" id="WP_319786999.1">
    <property type="nucleotide sequence ID" value="NZ_JAWXRD010000040.1"/>
</dbReference>
<keyword evidence="3 7" id="KW-0489">Methyltransferase</keyword>
<comment type="similarity">
    <text evidence="1">Belongs to the N(4)/N(6)-methyltransferase family.</text>
</comment>
<dbReference type="Gene3D" id="3.40.50.150">
    <property type="entry name" value="Vaccinia Virus protein VP39"/>
    <property type="match status" value="1"/>
</dbReference>
<dbReference type="Pfam" id="PF02086">
    <property type="entry name" value="MethyltransfD12"/>
    <property type="match status" value="1"/>
</dbReference>
<name>A0ABU4QVW3_9ENTR</name>
<evidence type="ECO:0000256" key="6">
    <source>
        <dbReference type="ARBA" id="ARBA00047942"/>
    </source>
</evidence>
<dbReference type="EMBL" id="JAWXRD010000040">
    <property type="protein sequence ID" value="MDX6042642.1"/>
    <property type="molecule type" value="Genomic_DNA"/>
</dbReference>
<dbReference type="Gene3D" id="1.10.1020.10">
    <property type="entry name" value="Adenine-specific Methyltransferase, Domain 2"/>
    <property type="match status" value="1"/>
</dbReference>
<dbReference type="PIRSF" id="PIRSF000398">
    <property type="entry name" value="M_m6A_EcoRV"/>
    <property type="match status" value="1"/>
</dbReference>
<evidence type="ECO:0000256" key="4">
    <source>
        <dbReference type="ARBA" id="ARBA00022679"/>
    </source>
</evidence>
<evidence type="ECO:0000313" key="7">
    <source>
        <dbReference type="EMBL" id="MDX6042642.1"/>
    </source>
</evidence>
<dbReference type="InterPro" id="IPR012263">
    <property type="entry name" value="M_m6A_EcoRV"/>
</dbReference>
<evidence type="ECO:0000256" key="2">
    <source>
        <dbReference type="ARBA" id="ARBA00011900"/>
    </source>
</evidence>
<protein>
    <recommendedName>
        <fullName evidence="2">site-specific DNA-methyltransferase (adenine-specific)</fullName>
        <ecNumber evidence="2">2.1.1.72</ecNumber>
    </recommendedName>
</protein>